<accession>A0A225V4R6</accession>
<keyword evidence="2" id="KW-1185">Reference proteome</keyword>
<reference evidence="2" key="1">
    <citation type="submission" date="2017-03" db="EMBL/GenBank/DDBJ databases">
        <title>Phytopthora megakarya and P. palmivora, two closely related causual agents of cacao black pod achieved similar genome size and gene model numbers by different mechanisms.</title>
        <authorList>
            <person name="Ali S."/>
            <person name="Shao J."/>
            <person name="Larry D.J."/>
            <person name="Kronmiller B."/>
            <person name="Shen D."/>
            <person name="Strem M.D."/>
            <person name="Melnick R.L."/>
            <person name="Guiltinan M.J."/>
            <person name="Tyler B.M."/>
            <person name="Meinhardt L.W."/>
            <person name="Bailey B.A."/>
        </authorList>
    </citation>
    <scope>NUCLEOTIDE SEQUENCE [LARGE SCALE GENOMIC DNA]</scope>
    <source>
        <strain evidence="2">zdho120</strain>
    </source>
</reference>
<dbReference type="OrthoDB" id="10248581at2759"/>
<dbReference type="Proteomes" id="UP000198211">
    <property type="component" value="Unassembled WGS sequence"/>
</dbReference>
<name>A0A225V4R6_9STRA</name>
<protein>
    <submittedName>
        <fullName evidence="1">Uncharacterized protein</fullName>
    </submittedName>
</protein>
<dbReference type="AlphaFoldDB" id="A0A225V4R6"/>
<evidence type="ECO:0000313" key="2">
    <source>
        <dbReference type="Proteomes" id="UP000198211"/>
    </source>
</evidence>
<gene>
    <name evidence="1" type="ORF">PHMEG_00028529</name>
</gene>
<comment type="caution">
    <text evidence="1">The sequence shown here is derived from an EMBL/GenBank/DDBJ whole genome shotgun (WGS) entry which is preliminary data.</text>
</comment>
<sequence length="201" mass="22889">MRAFRVTKVDLESSKSMLSKGPNALHEYVANTMEVAIVEIEDIRPSGLTQRNEDLHARLSADELKVVGRKRTRVEDADTTPTEENSKLRHTRCFGNGRLGQTKVKKKLGALRRDRDRIKQTLDHILAIHNGDPAFTTSSVTNSDCLPDPLIHDIIMLTRRRLWIRWPTLDGFISEFNEIALKFRRLTGNSKNHSGSFISEN</sequence>
<evidence type="ECO:0000313" key="1">
    <source>
        <dbReference type="EMBL" id="OWZ00313.1"/>
    </source>
</evidence>
<organism evidence="1 2">
    <name type="scientific">Phytophthora megakarya</name>
    <dbReference type="NCBI Taxonomy" id="4795"/>
    <lineage>
        <taxon>Eukaryota</taxon>
        <taxon>Sar</taxon>
        <taxon>Stramenopiles</taxon>
        <taxon>Oomycota</taxon>
        <taxon>Peronosporomycetes</taxon>
        <taxon>Peronosporales</taxon>
        <taxon>Peronosporaceae</taxon>
        <taxon>Phytophthora</taxon>
    </lineage>
</organism>
<proteinExistence type="predicted"/>
<dbReference type="EMBL" id="NBNE01007724">
    <property type="protein sequence ID" value="OWZ00313.1"/>
    <property type="molecule type" value="Genomic_DNA"/>
</dbReference>